<organism evidence="1">
    <name type="scientific">marine metagenome</name>
    <dbReference type="NCBI Taxonomy" id="408172"/>
    <lineage>
        <taxon>unclassified sequences</taxon>
        <taxon>metagenomes</taxon>
        <taxon>ecological metagenomes</taxon>
    </lineage>
</organism>
<dbReference type="AlphaFoldDB" id="A0A382AAY2"/>
<dbReference type="Pfam" id="PF19649">
    <property type="entry name" value="DUF6152"/>
    <property type="match status" value="1"/>
</dbReference>
<proteinExistence type="predicted"/>
<feature type="non-terminal residue" evidence="1">
    <location>
        <position position="1"/>
    </location>
</feature>
<protein>
    <submittedName>
        <fullName evidence="1">Uncharacterized protein</fullName>
    </submittedName>
</protein>
<accession>A0A382AAY2</accession>
<dbReference type="InterPro" id="IPR046150">
    <property type="entry name" value="DUF6152"/>
</dbReference>
<name>A0A382AAY2_9ZZZZ</name>
<dbReference type="EMBL" id="UINC01024550">
    <property type="protein sequence ID" value="SVA98391.1"/>
    <property type="molecule type" value="Genomic_DNA"/>
</dbReference>
<sequence length="277" mass="30857">VDKKKKQSSIFTVALVVLSPPSLSFAHHAFAPHFDTNIEINLIGTITEYRFVNPHSYIYFDIEEGGKTVNWRCEMGPAGRLKRMGWSEDFFVPGQTVDMTGNPARREENVCILGMMRLESGLELARDGPLSRVDIEREDEPIRSEEIAGTLDRPRYLENGQPNISGSWRTVSKGRDAVVKPSGAQIIPTAAGRAAAEGYDMRFDSPIMRCHYANLIEGFHHGNTINEISQGTDEITIQYGFMDVVRVIHMNLDQHPDNIVLSATGHSIGAWDGDTLV</sequence>
<evidence type="ECO:0000313" key="1">
    <source>
        <dbReference type="EMBL" id="SVA98391.1"/>
    </source>
</evidence>
<feature type="non-terminal residue" evidence="1">
    <location>
        <position position="277"/>
    </location>
</feature>
<reference evidence="1" key="1">
    <citation type="submission" date="2018-05" db="EMBL/GenBank/DDBJ databases">
        <authorList>
            <person name="Lanie J.A."/>
            <person name="Ng W.-L."/>
            <person name="Kazmierczak K.M."/>
            <person name="Andrzejewski T.M."/>
            <person name="Davidsen T.M."/>
            <person name="Wayne K.J."/>
            <person name="Tettelin H."/>
            <person name="Glass J.I."/>
            <person name="Rusch D."/>
            <person name="Podicherti R."/>
            <person name="Tsui H.-C.T."/>
            <person name="Winkler M.E."/>
        </authorList>
    </citation>
    <scope>NUCLEOTIDE SEQUENCE</scope>
</reference>
<gene>
    <name evidence="1" type="ORF">METZ01_LOCUS151245</name>
</gene>